<organism evidence="1">
    <name type="scientific">marine sediment metagenome</name>
    <dbReference type="NCBI Taxonomy" id="412755"/>
    <lineage>
        <taxon>unclassified sequences</taxon>
        <taxon>metagenomes</taxon>
        <taxon>ecological metagenomes</taxon>
    </lineage>
</organism>
<name>X0X4W2_9ZZZZ</name>
<dbReference type="EMBL" id="BARS01043905">
    <property type="protein sequence ID" value="GAG30437.1"/>
    <property type="molecule type" value="Genomic_DNA"/>
</dbReference>
<gene>
    <name evidence="1" type="ORF">S01H1_66406</name>
</gene>
<comment type="caution">
    <text evidence="1">The sequence shown here is derived from an EMBL/GenBank/DDBJ whole genome shotgun (WGS) entry which is preliminary data.</text>
</comment>
<evidence type="ECO:0000313" key="1">
    <source>
        <dbReference type="EMBL" id="GAG30437.1"/>
    </source>
</evidence>
<dbReference type="AlphaFoldDB" id="X0X4W2"/>
<feature type="non-terminal residue" evidence="1">
    <location>
        <position position="250"/>
    </location>
</feature>
<protein>
    <submittedName>
        <fullName evidence="1">Uncharacterized protein</fullName>
    </submittedName>
</protein>
<feature type="non-terminal residue" evidence="1">
    <location>
        <position position="1"/>
    </location>
</feature>
<accession>X0X4W2</accession>
<reference evidence="1" key="1">
    <citation type="journal article" date="2014" name="Front. Microbiol.">
        <title>High frequency of phylogenetically diverse reductive dehalogenase-homologous genes in deep subseafloor sedimentary metagenomes.</title>
        <authorList>
            <person name="Kawai M."/>
            <person name="Futagami T."/>
            <person name="Toyoda A."/>
            <person name="Takaki Y."/>
            <person name="Nishi S."/>
            <person name="Hori S."/>
            <person name="Arai W."/>
            <person name="Tsubouchi T."/>
            <person name="Morono Y."/>
            <person name="Uchiyama I."/>
            <person name="Ito T."/>
            <person name="Fujiyama A."/>
            <person name="Inagaki F."/>
            <person name="Takami H."/>
        </authorList>
    </citation>
    <scope>NUCLEOTIDE SEQUENCE</scope>
    <source>
        <strain evidence="1">Expedition CK06-06</strain>
    </source>
</reference>
<sequence length="250" mass="27638">DEAILSRGIIDPERAAKASATRKVDDLGRQVESAIDDARRMDSTPQASHPIVDDVLDANALPDGYTEPAVFARALNRGADPSPAQLDRIKQLMDEGVIVRDPDTGTVGLREDLVKEWVERKGIDKPKVSVPIDEEQVAAQTDVITPEQQVAAEEFAEEVEREAKTLTDALDEIRAPEITPDDAARRSRILTSRATDEQLLEAMDNVNRELIEAGNRPQPLMPDGAQDYAAQEWLRRNPPPDVPIDPFIRP</sequence>
<proteinExistence type="predicted"/>